<proteinExistence type="predicted"/>
<dbReference type="EMBL" id="SMYL01000002">
    <property type="protein sequence ID" value="TDK67056.1"/>
    <property type="molecule type" value="Genomic_DNA"/>
</dbReference>
<dbReference type="InterPro" id="IPR012348">
    <property type="entry name" value="RNR-like"/>
</dbReference>
<dbReference type="CDD" id="cd00657">
    <property type="entry name" value="Ferritin_like"/>
    <property type="match status" value="1"/>
</dbReference>
<dbReference type="OrthoDB" id="581372at2"/>
<evidence type="ECO:0000313" key="2">
    <source>
        <dbReference type="Proteomes" id="UP000294829"/>
    </source>
</evidence>
<dbReference type="Gene3D" id="1.10.620.20">
    <property type="entry name" value="Ribonucleotide Reductase, subunit A"/>
    <property type="match status" value="1"/>
</dbReference>
<protein>
    <submittedName>
        <fullName evidence="1">Ferritin-like domain-containing protein</fullName>
    </submittedName>
</protein>
<dbReference type="GO" id="GO:0016491">
    <property type="term" value="F:oxidoreductase activity"/>
    <property type="evidence" value="ECO:0007669"/>
    <property type="project" value="InterPro"/>
</dbReference>
<evidence type="ECO:0000313" key="1">
    <source>
        <dbReference type="EMBL" id="TDK67056.1"/>
    </source>
</evidence>
<comment type="caution">
    <text evidence="1">The sequence shown here is derived from an EMBL/GenBank/DDBJ whole genome shotgun (WGS) entry which is preliminary data.</text>
</comment>
<dbReference type="InterPro" id="IPR009078">
    <property type="entry name" value="Ferritin-like_SF"/>
</dbReference>
<dbReference type="Proteomes" id="UP000294829">
    <property type="component" value="Unassembled WGS sequence"/>
</dbReference>
<name>A0A4R5W4Z6_9BURK</name>
<dbReference type="RefSeq" id="WP_133325922.1">
    <property type="nucleotide sequence ID" value="NZ_SMYL01000002.1"/>
</dbReference>
<dbReference type="AlphaFoldDB" id="A0A4R5W4Z6"/>
<dbReference type="SUPFAM" id="SSF47240">
    <property type="entry name" value="Ferritin-like"/>
    <property type="match status" value="1"/>
</dbReference>
<reference evidence="1 2" key="1">
    <citation type="submission" date="2019-03" db="EMBL/GenBank/DDBJ databases">
        <title>Sapientia aquatica gen. nov., sp. nov., isolated from a crater lake.</title>
        <authorList>
            <person name="Felfoldi T."/>
            <person name="Szabo A."/>
            <person name="Toth E."/>
            <person name="Schumann P."/>
            <person name="Keki Z."/>
            <person name="Marialigeti K."/>
            <person name="Mathe I."/>
        </authorList>
    </citation>
    <scope>NUCLEOTIDE SEQUENCE [LARGE SCALE GENOMIC DNA]</scope>
    <source>
        <strain evidence="1 2">SA-152</strain>
    </source>
</reference>
<accession>A0A4R5W4Z6</accession>
<sequence>MTETDLGSKPRATLATIPFNEVDKTLVADDHFLFLTLASASFVEILSEMYAGNLIQLFKEDKTLTKWLAECWQKEEVQHGTALKTYVQTVWPEFDWKTSFKAFYLQYSALCTIDQLEAHKSLELMARCVVETGTSSFYRALQHYVREPVLRQILALIKADEVMHYNHFRQYFSKYHAIEQHSVPALIMAIWRRLGGIQSQDAYIAFKHVHQGFYPHRQFVPADWTNYSLTVKRLARDHYPFAMAIKMLLKPIPLVTPIRKMVEWPLVGIAMLFTRA</sequence>
<organism evidence="1 2">
    <name type="scientific">Sapientia aquatica</name>
    <dbReference type="NCBI Taxonomy" id="1549640"/>
    <lineage>
        <taxon>Bacteria</taxon>
        <taxon>Pseudomonadati</taxon>
        <taxon>Pseudomonadota</taxon>
        <taxon>Betaproteobacteria</taxon>
        <taxon>Burkholderiales</taxon>
        <taxon>Oxalobacteraceae</taxon>
        <taxon>Sapientia</taxon>
    </lineage>
</organism>
<gene>
    <name evidence="1" type="ORF">E2I14_04610</name>
</gene>
<keyword evidence="2" id="KW-1185">Reference proteome</keyword>